<organism evidence="4 5">
    <name type="scientific">Candidatus Magnetaquiglobus chichijimensis</name>
    <dbReference type="NCBI Taxonomy" id="3141448"/>
    <lineage>
        <taxon>Bacteria</taxon>
        <taxon>Pseudomonadati</taxon>
        <taxon>Pseudomonadota</taxon>
        <taxon>Magnetococcia</taxon>
        <taxon>Magnetococcales</taxon>
        <taxon>Candidatus Magnetaquicoccaceae</taxon>
        <taxon>Candidatus Magnetaquiglobus</taxon>
    </lineage>
</organism>
<dbReference type="Pfam" id="PF12773">
    <property type="entry name" value="DZR"/>
    <property type="match status" value="1"/>
</dbReference>
<reference evidence="4 5" key="1">
    <citation type="submission" date="2024-09" db="EMBL/GenBank/DDBJ databases">
        <title>Draft genome sequence of Candidatus Magnetaquicoccaceae bacterium FCR-1.</title>
        <authorList>
            <person name="Shimoshige H."/>
            <person name="Shimamura S."/>
            <person name="Taoka A."/>
            <person name="Kobayashi H."/>
            <person name="Maekawa T."/>
        </authorList>
    </citation>
    <scope>NUCLEOTIDE SEQUENCE [LARGE SCALE GENOMIC DNA]</scope>
    <source>
        <strain evidence="4 5">FCR-1</strain>
    </source>
</reference>
<dbReference type="SUPFAM" id="SSF48452">
    <property type="entry name" value="TPR-like"/>
    <property type="match status" value="1"/>
</dbReference>
<proteinExistence type="predicted"/>
<dbReference type="Gene3D" id="1.25.40.10">
    <property type="entry name" value="Tetratricopeptide repeat domain"/>
    <property type="match status" value="2"/>
</dbReference>
<dbReference type="InterPro" id="IPR041664">
    <property type="entry name" value="AAA_16"/>
</dbReference>
<dbReference type="Pfam" id="PF17874">
    <property type="entry name" value="TPR_MalT"/>
    <property type="match status" value="1"/>
</dbReference>
<dbReference type="Pfam" id="PF13191">
    <property type="entry name" value="AAA_16"/>
    <property type="match status" value="1"/>
</dbReference>
<dbReference type="EMBL" id="BAAFGK010000001">
    <property type="protein sequence ID" value="GAB0055947.1"/>
    <property type="molecule type" value="Genomic_DNA"/>
</dbReference>
<dbReference type="PANTHER" id="PTHR16305">
    <property type="entry name" value="TESTICULAR SOLUBLE ADENYLYL CYCLASE"/>
    <property type="match status" value="1"/>
</dbReference>
<dbReference type="PROSITE" id="PS50125">
    <property type="entry name" value="GUANYLATE_CYCLASE_2"/>
    <property type="match status" value="1"/>
</dbReference>
<name>A0ABQ0C4Z6_9PROT</name>
<dbReference type="PANTHER" id="PTHR16305:SF28">
    <property type="entry name" value="GUANYLATE CYCLASE DOMAIN-CONTAINING PROTEIN"/>
    <property type="match status" value="1"/>
</dbReference>
<protein>
    <recommendedName>
        <fullName evidence="3">Guanylate cyclase domain-containing protein</fullName>
    </recommendedName>
</protein>
<dbReference type="SMART" id="SM00028">
    <property type="entry name" value="TPR"/>
    <property type="match status" value="5"/>
</dbReference>
<dbReference type="InterPro" id="IPR029787">
    <property type="entry name" value="Nucleotide_cyclase"/>
</dbReference>
<comment type="caution">
    <text evidence="4">The sequence shown here is derived from an EMBL/GenBank/DDBJ whole genome shotgun (WGS) entry which is preliminary data.</text>
</comment>
<dbReference type="InterPro" id="IPR027417">
    <property type="entry name" value="P-loop_NTPase"/>
</dbReference>
<evidence type="ECO:0000256" key="2">
    <source>
        <dbReference type="ARBA" id="ARBA00022840"/>
    </source>
</evidence>
<evidence type="ECO:0000313" key="5">
    <source>
        <dbReference type="Proteomes" id="UP001628193"/>
    </source>
</evidence>
<dbReference type="RefSeq" id="WP_420903657.1">
    <property type="nucleotide sequence ID" value="NZ_BAAFGK010000001.1"/>
</dbReference>
<dbReference type="Pfam" id="PF00211">
    <property type="entry name" value="Guanylate_cyc"/>
    <property type="match status" value="1"/>
</dbReference>
<keyword evidence="5" id="KW-1185">Reference proteome</keyword>
<dbReference type="Gene3D" id="3.30.70.1230">
    <property type="entry name" value="Nucleotide cyclase"/>
    <property type="match status" value="1"/>
</dbReference>
<dbReference type="InterPro" id="IPR025874">
    <property type="entry name" value="DZR"/>
</dbReference>
<dbReference type="CDD" id="cd07302">
    <property type="entry name" value="CHD"/>
    <property type="match status" value="1"/>
</dbReference>
<keyword evidence="1" id="KW-0547">Nucleotide-binding</keyword>
<accession>A0ABQ0C4Z6</accession>
<dbReference type="SMART" id="SM00044">
    <property type="entry name" value="CYCc"/>
    <property type="match status" value="1"/>
</dbReference>
<dbReference type="InterPro" id="IPR001054">
    <property type="entry name" value="A/G_cyclase"/>
</dbReference>
<dbReference type="InterPro" id="IPR019734">
    <property type="entry name" value="TPR_rpt"/>
</dbReference>
<dbReference type="Proteomes" id="UP001628193">
    <property type="component" value="Unassembled WGS sequence"/>
</dbReference>
<feature type="domain" description="Guanylate cyclase" evidence="3">
    <location>
        <begin position="91"/>
        <end position="223"/>
    </location>
</feature>
<dbReference type="SUPFAM" id="SSF52540">
    <property type="entry name" value="P-loop containing nucleoside triphosphate hydrolases"/>
    <property type="match status" value="1"/>
</dbReference>
<dbReference type="SUPFAM" id="SSF55073">
    <property type="entry name" value="Nucleotide cyclase"/>
    <property type="match status" value="1"/>
</dbReference>
<dbReference type="InterPro" id="IPR011990">
    <property type="entry name" value="TPR-like_helical_dom_sf"/>
</dbReference>
<gene>
    <name evidence="4" type="ORF">SIID45300_00246</name>
</gene>
<dbReference type="InterPro" id="IPR041617">
    <property type="entry name" value="TPR_MalT"/>
</dbReference>
<sequence>MNCSQCQLDNRQGVNYCTRCGFPMIAVCPHCRAPRALEDHYCGECGMRLPVPSTSRVATPTSAMMVPGAVSAAGGSQTTPVPLESERKNVTVLFADISGFTAMSEKMDPEEVTNIMNGCMKMLADIVHRYEGYVDKFIGDCIMAIFGAPVTHENDPELALRAALDMQKEMEEYNTRLQGRIENPLALHTGVNSGMVIAGGVGSDKKMEYTVMGDTVNLAARLESLAKNGQTFVSGYTYNLTRQHFEFIRHDPIKVKGKKDPVAVYEVVRAKSRQEQSNDTGQPTTPLVGRGREMETLRACMERHANGQGLVTFLISPAGVGKSRIHQELKKQFLKGERIQVLEGICRSFNRDTSYAVFIELFRQIFDIDSEDLEESMTNKLVTNLPLLLGLKPETLSEEARRAMVFIGAAMGLKLGAEFDVPLDKMSAQEIKMGIFRSVGWFLQSLAARKPLILTLEDLHLADATSVELIASLFESVKQAPILLLLLMRPQPEHPSNKLPLIADKELDDLSIEIQFKQLTPAECDELTRRLLHSDEVPESVLHLIRNRGDGNPMFIEEIVRNLVEEGIVELVPGEAPRIIKNLDEVTIPSSIQGMFIARIDKLPADLKEVLLTTAVIGPVFRLSLLQRLFHNTDLEPGLAKLVEMGLIFESKSFPEIEYSFRNIMIQEAIYSIPLHKKRRELHAAVANEIETLYASRLDDHFEILAQHHLRADNADRAYFYLVKSGLKAQETYANTAALAALDKAVELGRNLPNPAIPLLTTLVALSEVQELCGEFTLAIKSRREIIATIVDPLIRIDHMRRIGRLHEKQENHQEAMTVYEEAHIELAAFPDSVEMGLLLTNESWILNRLGQREEAAARAKRALEIFESHHAKEQIALVCNNLGVIFEHQGDLQQALEYNQKSLKIFSELGDKRQTANLYLSLGFLQEKIGNLEEALKFFDLSHEIMQRIENPFGMGTALMRKGACLNRLNRLTEAEKALKEALRIHRQLNLTRKVVSNLWTLCELHLAMGAPSKARKLMEEARAIATANDDTPDLAQCALIEARIRIQEHGEPEEAFQEAIRLYRLCGRHAVAEAAEKEMERHRVESGGPG</sequence>
<evidence type="ECO:0000259" key="3">
    <source>
        <dbReference type="PROSITE" id="PS50125"/>
    </source>
</evidence>
<evidence type="ECO:0000313" key="4">
    <source>
        <dbReference type="EMBL" id="GAB0055947.1"/>
    </source>
</evidence>
<keyword evidence="2" id="KW-0067">ATP-binding</keyword>
<evidence type="ECO:0000256" key="1">
    <source>
        <dbReference type="ARBA" id="ARBA00022741"/>
    </source>
</evidence>